<evidence type="ECO:0000313" key="8">
    <source>
        <dbReference type="Proteomes" id="UP001449795"/>
    </source>
</evidence>
<proteinExistence type="predicted"/>
<keyword evidence="2 5" id="KW-0812">Transmembrane</keyword>
<evidence type="ECO:0000256" key="2">
    <source>
        <dbReference type="ARBA" id="ARBA00022692"/>
    </source>
</evidence>
<feature type="transmembrane region" description="Helical" evidence="5">
    <location>
        <begin position="15"/>
        <end position="33"/>
    </location>
</feature>
<evidence type="ECO:0000313" key="7">
    <source>
        <dbReference type="EMBL" id="XAE41078.1"/>
    </source>
</evidence>
<feature type="transmembrane region" description="Helical" evidence="5">
    <location>
        <begin position="223"/>
        <end position="240"/>
    </location>
</feature>
<dbReference type="InterPro" id="IPR020846">
    <property type="entry name" value="MFS_dom"/>
</dbReference>
<dbReference type="InterPro" id="IPR036259">
    <property type="entry name" value="MFS_trans_sf"/>
</dbReference>
<comment type="subcellular location">
    <subcellularLocation>
        <location evidence="1">Membrane</location>
        <topology evidence="1">Multi-pass membrane protein</topology>
    </subcellularLocation>
</comment>
<keyword evidence="3 5" id="KW-1133">Transmembrane helix</keyword>
<feature type="transmembrane region" description="Helical" evidence="5">
    <location>
        <begin position="260"/>
        <end position="280"/>
    </location>
</feature>
<name>A0ABZ3CZY8_9PROT</name>
<sequence length="417" mass="44272">MADTQEVVAERADGSSWTMLVALVVPINIMMALDKNSFALAAPRIGHALGLNYVQISTVIASLAWSYAVMQLPSGWLVSRIGPHRALGFACLLWSLVTMAMPQASGFTSFLAFRIAMGAFQAPDWSASVSAVHDWFASTRRSRGNAVLLGCLYIGSASAGPITTQAVTVIGWRHTLVAFGAIGVGLSLLWLLFYRDGPHRGDQTSPPRATTPIFAALLRSPRFWASGAFYLCVLSVQSFYHVTLPHYLMSARHLSYASMGWIFAMPWLCLYVSVIGSGFASDLILRRTGSIFASRAVFGAVGAVLSALALEAATFCASTIAAVACLCMALAALGMCQVSIWSLAQGLTNRFVGIVVGWAGFWGNVAAGIVPIVTSWMLARGVGWSAALAVPCLLGVLGAVFCLVAGRRGPTLDADFF</sequence>
<reference evidence="7 8" key="1">
    <citation type="submission" date="2024-04" db="EMBL/GenBank/DDBJ databases">
        <title>Complete genome sequence of Nguyenibacter vanlangesis HBCM-1154, a strain capable of nitrogen fixation, IAA production, and phosphorus solubilization isolated from sugarcane soil.</title>
        <authorList>
            <person name="MY HANH P."/>
        </authorList>
    </citation>
    <scope>NUCLEOTIDE SEQUENCE [LARGE SCALE GENOMIC DNA]</scope>
    <source>
        <strain evidence="7 8">HBCM 1154</strain>
    </source>
</reference>
<dbReference type="Proteomes" id="UP001449795">
    <property type="component" value="Chromosome"/>
</dbReference>
<dbReference type="Pfam" id="PF07690">
    <property type="entry name" value="MFS_1"/>
    <property type="match status" value="1"/>
</dbReference>
<protein>
    <submittedName>
        <fullName evidence="7">MFS transporter</fullName>
    </submittedName>
</protein>
<evidence type="ECO:0000256" key="1">
    <source>
        <dbReference type="ARBA" id="ARBA00004141"/>
    </source>
</evidence>
<evidence type="ECO:0000256" key="3">
    <source>
        <dbReference type="ARBA" id="ARBA00022989"/>
    </source>
</evidence>
<evidence type="ECO:0000256" key="4">
    <source>
        <dbReference type="ARBA" id="ARBA00023136"/>
    </source>
</evidence>
<organism evidence="7 8">
    <name type="scientific">Nguyenibacter vanlangensis</name>
    <dbReference type="NCBI Taxonomy" id="1216886"/>
    <lineage>
        <taxon>Bacteria</taxon>
        <taxon>Pseudomonadati</taxon>
        <taxon>Pseudomonadota</taxon>
        <taxon>Alphaproteobacteria</taxon>
        <taxon>Acetobacterales</taxon>
        <taxon>Acetobacteraceae</taxon>
        <taxon>Nguyenibacter</taxon>
    </lineage>
</organism>
<dbReference type="InterPro" id="IPR050382">
    <property type="entry name" value="MFS_Na/Anion_cotransporter"/>
</dbReference>
<feature type="transmembrane region" description="Helical" evidence="5">
    <location>
        <begin position="292"/>
        <end position="313"/>
    </location>
</feature>
<dbReference type="Gene3D" id="1.20.1250.20">
    <property type="entry name" value="MFS general substrate transporter like domains"/>
    <property type="match status" value="2"/>
</dbReference>
<evidence type="ECO:0000259" key="6">
    <source>
        <dbReference type="PROSITE" id="PS50850"/>
    </source>
</evidence>
<feature type="domain" description="Major facilitator superfamily (MFS) profile" evidence="6">
    <location>
        <begin position="20"/>
        <end position="410"/>
    </location>
</feature>
<keyword evidence="4 5" id="KW-0472">Membrane</keyword>
<dbReference type="PANTHER" id="PTHR11662">
    <property type="entry name" value="SOLUTE CARRIER FAMILY 17"/>
    <property type="match status" value="1"/>
</dbReference>
<dbReference type="PROSITE" id="PS50850">
    <property type="entry name" value="MFS"/>
    <property type="match status" value="1"/>
</dbReference>
<feature type="transmembrane region" description="Helical" evidence="5">
    <location>
        <begin position="384"/>
        <end position="406"/>
    </location>
</feature>
<dbReference type="InterPro" id="IPR011701">
    <property type="entry name" value="MFS"/>
</dbReference>
<feature type="transmembrane region" description="Helical" evidence="5">
    <location>
        <begin position="45"/>
        <end position="67"/>
    </location>
</feature>
<evidence type="ECO:0000256" key="5">
    <source>
        <dbReference type="SAM" id="Phobius"/>
    </source>
</evidence>
<feature type="transmembrane region" description="Helical" evidence="5">
    <location>
        <begin position="146"/>
        <end position="170"/>
    </location>
</feature>
<accession>A0ABZ3CZY8</accession>
<feature type="transmembrane region" description="Helical" evidence="5">
    <location>
        <begin position="87"/>
        <end position="113"/>
    </location>
</feature>
<feature type="transmembrane region" description="Helical" evidence="5">
    <location>
        <begin position="176"/>
        <end position="194"/>
    </location>
</feature>
<feature type="transmembrane region" description="Helical" evidence="5">
    <location>
        <begin position="319"/>
        <end position="344"/>
    </location>
</feature>
<dbReference type="EMBL" id="CP152276">
    <property type="protein sequence ID" value="XAE41078.1"/>
    <property type="molecule type" value="Genomic_DNA"/>
</dbReference>
<gene>
    <name evidence="7" type="ORF">AAC691_12140</name>
</gene>
<dbReference type="RefSeq" id="WP_342627076.1">
    <property type="nucleotide sequence ID" value="NZ_CP152276.1"/>
</dbReference>
<dbReference type="SUPFAM" id="SSF103473">
    <property type="entry name" value="MFS general substrate transporter"/>
    <property type="match status" value="1"/>
</dbReference>
<feature type="transmembrane region" description="Helical" evidence="5">
    <location>
        <begin position="351"/>
        <end position="378"/>
    </location>
</feature>
<dbReference type="PANTHER" id="PTHR11662:SF399">
    <property type="entry name" value="FI19708P1-RELATED"/>
    <property type="match status" value="1"/>
</dbReference>
<keyword evidence="8" id="KW-1185">Reference proteome</keyword>